<evidence type="ECO:0000256" key="1">
    <source>
        <dbReference type="SAM" id="MobiDB-lite"/>
    </source>
</evidence>
<protein>
    <submittedName>
        <fullName evidence="2">Uncharacterized protein</fullName>
    </submittedName>
</protein>
<proteinExistence type="predicted"/>
<comment type="caution">
    <text evidence="2">The sequence shown here is derived from an EMBL/GenBank/DDBJ whole genome shotgun (WGS) entry which is preliminary data.</text>
</comment>
<name>A0A4Z2EJ28_9TELE</name>
<keyword evidence="3" id="KW-1185">Reference proteome</keyword>
<feature type="region of interest" description="Disordered" evidence="1">
    <location>
        <begin position="103"/>
        <end position="123"/>
    </location>
</feature>
<accession>A0A4Z2EJ28</accession>
<feature type="region of interest" description="Disordered" evidence="1">
    <location>
        <begin position="38"/>
        <end position="77"/>
    </location>
</feature>
<feature type="compositionally biased region" description="Acidic residues" evidence="1">
    <location>
        <begin position="51"/>
        <end position="69"/>
    </location>
</feature>
<dbReference type="Proteomes" id="UP000314294">
    <property type="component" value="Unassembled WGS sequence"/>
</dbReference>
<evidence type="ECO:0000313" key="2">
    <source>
        <dbReference type="EMBL" id="TNN28631.1"/>
    </source>
</evidence>
<dbReference type="AlphaFoldDB" id="A0A4Z2EJ28"/>
<gene>
    <name evidence="2" type="ORF">EYF80_061221</name>
</gene>
<reference evidence="2 3" key="1">
    <citation type="submission" date="2019-03" db="EMBL/GenBank/DDBJ databases">
        <title>First draft genome of Liparis tanakae, snailfish: a comprehensive survey of snailfish specific genes.</title>
        <authorList>
            <person name="Kim W."/>
            <person name="Song I."/>
            <person name="Jeong J.-H."/>
            <person name="Kim D."/>
            <person name="Kim S."/>
            <person name="Ryu S."/>
            <person name="Song J.Y."/>
            <person name="Lee S.K."/>
        </authorList>
    </citation>
    <scope>NUCLEOTIDE SEQUENCE [LARGE SCALE GENOMIC DNA]</scope>
    <source>
        <tissue evidence="2">Muscle</tissue>
    </source>
</reference>
<evidence type="ECO:0000313" key="3">
    <source>
        <dbReference type="Proteomes" id="UP000314294"/>
    </source>
</evidence>
<dbReference type="EMBL" id="SRLO01006656">
    <property type="protein sequence ID" value="TNN28631.1"/>
    <property type="molecule type" value="Genomic_DNA"/>
</dbReference>
<organism evidence="2 3">
    <name type="scientific">Liparis tanakae</name>
    <name type="common">Tanaka's snailfish</name>
    <dbReference type="NCBI Taxonomy" id="230148"/>
    <lineage>
        <taxon>Eukaryota</taxon>
        <taxon>Metazoa</taxon>
        <taxon>Chordata</taxon>
        <taxon>Craniata</taxon>
        <taxon>Vertebrata</taxon>
        <taxon>Euteleostomi</taxon>
        <taxon>Actinopterygii</taxon>
        <taxon>Neopterygii</taxon>
        <taxon>Teleostei</taxon>
        <taxon>Neoteleostei</taxon>
        <taxon>Acanthomorphata</taxon>
        <taxon>Eupercaria</taxon>
        <taxon>Perciformes</taxon>
        <taxon>Cottioidei</taxon>
        <taxon>Cottales</taxon>
        <taxon>Liparidae</taxon>
        <taxon>Liparis</taxon>
    </lineage>
</organism>
<sequence>MRCRDLDALREALGHLGGHLSFDLTLTDHVTEVWNTHHVRVRPPLTRSTEQEQEQEEQEEEQEEKEEEQEPHIISSTFMPGPLLSIILDTYCFTASVTFMTATSKQQQQQQQQHSSSCGVRYGPRGLISDIS</sequence>